<dbReference type="SUPFAM" id="SSF56935">
    <property type="entry name" value="Porins"/>
    <property type="match status" value="1"/>
</dbReference>
<keyword evidence="5" id="KW-0675">Receptor</keyword>
<dbReference type="STRING" id="623281.SAMN05421747_1171"/>
<sequence length="240" mass="26041">MKYCSTIFIACIFSWSLCAAQTGTLSGVVKTTDGIPVEAASVTIEELNTGAITDKNGRYAIHGIPYGTYHLVVSSLQLNKTRLTVRIRRTAETATVIAEPKGDTQLDEVAVEQKSVKRELETQGFAVAVVETKEASLRNLTTNELLDRAVGVRVRQNGGLGSSVTYNLNGMTGGSVGVFIDGLEISTYGSSFNLNNIPPAMIARIEVYKRLSKKPQLRKGIPDTDKVSGIFLFVLKKAYF</sequence>
<evidence type="ECO:0000256" key="2">
    <source>
        <dbReference type="PROSITE-ProRule" id="PRU01360"/>
    </source>
</evidence>
<feature type="non-terminal residue" evidence="5">
    <location>
        <position position="240"/>
    </location>
</feature>
<dbReference type="InterPro" id="IPR037066">
    <property type="entry name" value="Plug_dom_sf"/>
</dbReference>
<feature type="domain" description="TonB-dependent receptor plug" evidence="4">
    <location>
        <begin position="125"/>
        <end position="209"/>
    </location>
</feature>
<feature type="chain" id="PRO_5011767107" evidence="3">
    <location>
        <begin position="20"/>
        <end position="240"/>
    </location>
</feature>
<evidence type="ECO:0000259" key="4">
    <source>
        <dbReference type="Pfam" id="PF07715"/>
    </source>
</evidence>
<dbReference type="RefSeq" id="WP_170845771.1">
    <property type="nucleotide sequence ID" value="NZ_FOLL01000017.1"/>
</dbReference>
<dbReference type="InterPro" id="IPR039426">
    <property type="entry name" value="TonB-dep_rcpt-like"/>
</dbReference>
<keyword evidence="6" id="KW-1185">Reference proteome</keyword>
<dbReference type="Gene3D" id="2.60.40.1120">
    <property type="entry name" value="Carboxypeptidase-like, regulatory domain"/>
    <property type="match status" value="1"/>
</dbReference>
<keyword evidence="2" id="KW-1134">Transmembrane beta strand</keyword>
<dbReference type="Proteomes" id="UP000199577">
    <property type="component" value="Unassembled WGS sequence"/>
</dbReference>
<dbReference type="AlphaFoldDB" id="A0A1I1KSQ3"/>
<evidence type="ECO:0000313" key="5">
    <source>
        <dbReference type="EMBL" id="SFC63645.1"/>
    </source>
</evidence>
<keyword evidence="2" id="KW-0812">Transmembrane</keyword>
<dbReference type="SUPFAM" id="SSF49464">
    <property type="entry name" value="Carboxypeptidase regulatory domain-like"/>
    <property type="match status" value="1"/>
</dbReference>
<dbReference type="Pfam" id="PF13715">
    <property type="entry name" value="CarbopepD_reg_2"/>
    <property type="match status" value="1"/>
</dbReference>
<proteinExistence type="inferred from homology"/>
<keyword evidence="2" id="KW-0998">Cell outer membrane</keyword>
<dbReference type="Pfam" id="PF07715">
    <property type="entry name" value="Plug"/>
    <property type="match status" value="1"/>
</dbReference>
<dbReference type="PANTHER" id="PTHR30069:SF29">
    <property type="entry name" value="HEMOGLOBIN AND HEMOGLOBIN-HAPTOGLOBIN-BINDING PROTEIN 1-RELATED"/>
    <property type="match status" value="1"/>
</dbReference>
<dbReference type="InterPro" id="IPR008969">
    <property type="entry name" value="CarboxyPept-like_regulatory"/>
</dbReference>
<gene>
    <name evidence="5" type="ORF">SAMN05421747_1171</name>
</gene>
<dbReference type="GO" id="GO:0044718">
    <property type="term" value="P:siderophore transmembrane transport"/>
    <property type="evidence" value="ECO:0007669"/>
    <property type="project" value="TreeGrafter"/>
</dbReference>
<keyword evidence="1 3" id="KW-0732">Signal</keyword>
<dbReference type="EMBL" id="FOLL01000017">
    <property type="protein sequence ID" value="SFC63645.1"/>
    <property type="molecule type" value="Genomic_DNA"/>
</dbReference>
<comment type="similarity">
    <text evidence="2">Belongs to the TonB-dependent receptor family.</text>
</comment>
<dbReference type="Gene3D" id="2.170.130.10">
    <property type="entry name" value="TonB-dependent receptor, plug domain"/>
    <property type="match status" value="1"/>
</dbReference>
<dbReference type="GO" id="GO:0009279">
    <property type="term" value="C:cell outer membrane"/>
    <property type="evidence" value="ECO:0007669"/>
    <property type="project" value="UniProtKB-SubCell"/>
</dbReference>
<evidence type="ECO:0000256" key="3">
    <source>
        <dbReference type="SAM" id="SignalP"/>
    </source>
</evidence>
<name>A0A1I1KSQ3_9SPHI</name>
<accession>A0A1I1KSQ3</accession>
<organism evidence="5 6">
    <name type="scientific">Parapedobacter composti</name>
    <dbReference type="NCBI Taxonomy" id="623281"/>
    <lineage>
        <taxon>Bacteria</taxon>
        <taxon>Pseudomonadati</taxon>
        <taxon>Bacteroidota</taxon>
        <taxon>Sphingobacteriia</taxon>
        <taxon>Sphingobacteriales</taxon>
        <taxon>Sphingobacteriaceae</taxon>
        <taxon>Parapedobacter</taxon>
    </lineage>
</organism>
<comment type="subcellular location">
    <subcellularLocation>
        <location evidence="2">Cell outer membrane</location>
        <topology evidence="2">Multi-pass membrane protein</topology>
    </subcellularLocation>
</comment>
<dbReference type="PROSITE" id="PS52016">
    <property type="entry name" value="TONB_DEPENDENT_REC_3"/>
    <property type="match status" value="1"/>
</dbReference>
<keyword evidence="2" id="KW-0813">Transport</keyword>
<reference evidence="5 6" key="1">
    <citation type="submission" date="2016-10" db="EMBL/GenBank/DDBJ databases">
        <authorList>
            <person name="de Groot N.N."/>
        </authorList>
    </citation>
    <scope>NUCLEOTIDE SEQUENCE [LARGE SCALE GENOMIC DNA]</scope>
    <source>
        <strain evidence="5 6">DSM 22900</strain>
    </source>
</reference>
<keyword evidence="2" id="KW-0472">Membrane</keyword>
<evidence type="ECO:0000313" key="6">
    <source>
        <dbReference type="Proteomes" id="UP000199577"/>
    </source>
</evidence>
<dbReference type="GO" id="GO:0015344">
    <property type="term" value="F:siderophore uptake transmembrane transporter activity"/>
    <property type="evidence" value="ECO:0007669"/>
    <property type="project" value="TreeGrafter"/>
</dbReference>
<dbReference type="InterPro" id="IPR012910">
    <property type="entry name" value="Plug_dom"/>
</dbReference>
<protein>
    <submittedName>
        <fullName evidence="5">TonB-dependent Receptor Plug Domain</fullName>
    </submittedName>
</protein>
<dbReference type="PANTHER" id="PTHR30069">
    <property type="entry name" value="TONB-DEPENDENT OUTER MEMBRANE RECEPTOR"/>
    <property type="match status" value="1"/>
</dbReference>
<evidence type="ECO:0000256" key="1">
    <source>
        <dbReference type="ARBA" id="ARBA00022729"/>
    </source>
</evidence>
<feature type="signal peptide" evidence="3">
    <location>
        <begin position="1"/>
        <end position="19"/>
    </location>
</feature>